<dbReference type="HAMAP" id="MF_00527">
    <property type="entry name" value="3MGH"/>
    <property type="match status" value="1"/>
</dbReference>
<evidence type="ECO:0000256" key="3">
    <source>
        <dbReference type="ARBA" id="ARBA00022801"/>
    </source>
</evidence>
<keyword evidence="3 5" id="KW-0378">Hydrolase</keyword>
<keyword evidence="4 5" id="KW-0234">DNA repair</keyword>
<dbReference type="NCBIfam" id="TIGR00567">
    <property type="entry name" value="3mg"/>
    <property type="match status" value="1"/>
</dbReference>
<dbReference type="PANTHER" id="PTHR10429:SF0">
    <property type="entry name" value="DNA-3-METHYLADENINE GLYCOSYLASE"/>
    <property type="match status" value="1"/>
</dbReference>
<dbReference type="InterPro" id="IPR011034">
    <property type="entry name" value="Formyl_transferase-like_C_sf"/>
</dbReference>
<keyword evidence="7" id="KW-1185">Reference proteome</keyword>
<dbReference type="EMBL" id="LARY01000001">
    <property type="protein sequence ID" value="RDX02207.1"/>
    <property type="molecule type" value="Genomic_DNA"/>
</dbReference>
<dbReference type="NCBIfam" id="NF002002">
    <property type="entry name" value="PRK00802.1-2"/>
    <property type="match status" value="1"/>
</dbReference>
<evidence type="ECO:0000256" key="2">
    <source>
        <dbReference type="ARBA" id="ARBA00022763"/>
    </source>
</evidence>
<dbReference type="EC" id="3.2.2.-" evidence="5"/>
<dbReference type="CDD" id="cd00540">
    <property type="entry name" value="AAG"/>
    <property type="match status" value="1"/>
</dbReference>
<dbReference type="Pfam" id="PF02245">
    <property type="entry name" value="Pur_DNA_glyco"/>
    <property type="match status" value="1"/>
</dbReference>
<reference evidence="7" key="1">
    <citation type="submission" date="2015-04" db="EMBL/GenBank/DDBJ databases">
        <authorList>
            <person name="Schardt J."/>
            <person name="Mueller-Herbst S."/>
            <person name="Scherer S."/>
            <person name="Huptas C."/>
        </authorList>
    </citation>
    <scope>NUCLEOTIDE SEQUENCE [LARGE SCALE GENOMIC DNA]</scope>
    <source>
        <strain evidence="7">Kiel-L1</strain>
    </source>
</reference>
<evidence type="ECO:0000313" key="6">
    <source>
        <dbReference type="EMBL" id="RDX02207.1"/>
    </source>
</evidence>
<proteinExistence type="inferred from homology"/>
<comment type="caution">
    <text evidence="6">The sequence shown here is derived from an EMBL/GenBank/DDBJ whole genome shotgun (WGS) entry which is preliminary data.</text>
</comment>
<dbReference type="Proteomes" id="UP000257055">
    <property type="component" value="Unassembled WGS sequence"/>
</dbReference>
<dbReference type="FunFam" id="3.10.300.10:FF:000001">
    <property type="entry name" value="Putative 3-methyladenine DNA glycosylase"/>
    <property type="match status" value="1"/>
</dbReference>
<accession>A0A3D8TU81</accession>
<gene>
    <name evidence="6" type="ORF">UR08_01355</name>
</gene>
<dbReference type="Gene3D" id="3.10.300.10">
    <property type="entry name" value="Methylpurine-DNA glycosylase (MPG)"/>
    <property type="match status" value="1"/>
</dbReference>
<dbReference type="SUPFAM" id="SSF50486">
    <property type="entry name" value="FMT C-terminal domain-like"/>
    <property type="match status" value="1"/>
</dbReference>
<dbReference type="AlphaFoldDB" id="A0A3D8TU81"/>
<evidence type="ECO:0000256" key="4">
    <source>
        <dbReference type="ARBA" id="ARBA00023204"/>
    </source>
</evidence>
<sequence>MKQSATFFENKNTIEVARDLLGTILVHDTGKHLYKGIIVETEAYLGALDQAAHSYTNRRTKRTEIMFGKSGAVYMYQMHRQVLLNFITMEEGVPEAVLIRAIEPLTELRAMQENRSGKEGLELTNGPGKLTQAFELKISDYGKTLFDSNIWLETGETPKQIDASPRIGVPGKGLATHYPLRFTVHGNPYLSGKKQIIRSDHGF</sequence>
<evidence type="ECO:0000256" key="1">
    <source>
        <dbReference type="ARBA" id="ARBA00009232"/>
    </source>
</evidence>
<name>A0A3D8TU81_9LIST</name>
<dbReference type="PANTHER" id="PTHR10429">
    <property type="entry name" value="DNA-3-METHYLADENINE GLYCOSYLASE"/>
    <property type="match status" value="1"/>
</dbReference>
<dbReference type="GO" id="GO:0003905">
    <property type="term" value="F:alkylbase DNA N-glycosylase activity"/>
    <property type="evidence" value="ECO:0007669"/>
    <property type="project" value="InterPro"/>
</dbReference>
<dbReference type="GO" id="GO:0006284">
    <property type="term" value="P:base-excision repair"/>
    <property type="evidence" value="ECO:0007669"/>
    <property type="project" value="InterPro"/>
</dbReference>
<evidence type="ECO:0000256" key="5">
    <source>
        <dbReference type="HAMAP-Rule" id="MF_00527"/>
    </source>
</evidence>
<dbReference type="InterPro" id="IPR036995">
    <property type="entry name" value="MPG_sf"/>
</dbReference>
<comment type="similarity">
    <text evidence="1 5">Belongs to the DNA glycosylase MPG family.</text>
</comment>
<organism evidence="6 7">
    <name type="scientific">Listeria kieliensis</name>
    <dbReference type="NCBI Taxonomy" id="1621700"/>
    <lineage>
        <taxon>Bacteria</taxon>
        <taxon>Bacillati</taxon>
        <taxon>Bacillota</taxon>
        <taxon>Bacilli</taxon>
        <taxon>Bacillales</taxon>
        <taxon>Listeriaceae</taxon>
        <taxon>Listeria</taxon>
    </lineage>
</organism>
<dbReference type="RefSeq" id="WP_115751879.1">
    <property type="nucleotide sequence ID" value="NZ_LARY01000001.1"/>
</dbReference>
<evidence type="ECO:0000313" key="7">
    <source>
        <dbReference type="Proteomes" id="UP000257055"/>
    </source>
</evidence>
<keyword evidence="2 5" id="KW-0227">DNA damage</keyword>
<dbReference type="GO" id="GO:0003677">
    <property type="term" value="F:DNA binding"/>
    <property type="evidence" value="ECO:0007669"/>
    <property type="project" value="InterPro"/>
</dbReference>
<dbReference type="InterPro" id="IPR003180">
    <property type="entry name" value="MPG"/>
</dbReference>
<protein>
    <recommendedName>
        <fullName evidence="5">Putative 3-methyladenine DNA glycosylase</fullName>
        <ecNumber evidence="5">3.2.2.-</ecNumber>
    </recommendedName>
</protein>